<dbReference type="PIRSF" id="PIRSF038120">
    <property type="entry name" value="Ubiquitinyl_hydrolase_UCH37"/>
    <property type="match status" value="1"/>
</dbReference>
<name>A0A0A1U0G2_ENTIV</name>
<dbReference type="EC" id="3.4.19.12" evidence="7 11"/>
<evidence type="ECO:0000256" key="1">
    <source>
        <dbReference type="ARBA" id="ARBA00000707"/>
    </source>
</evidence>
<comment type="catalytic activity">
    <reaction evidence="1 7 10 11">
        <text>Thiol-dependent hydrolysis of ester, thioester, amide, peptide and isopeptide bonds formed by the C-terminal Gly of ubiquitin (a 76-residue protein attached to proteins as an intracellular targeting signal).</text>
        <dbReference type="EC" id="3.4.19.12"/>
    </reaction>
</comment>
<evidence type="ECO:0000313" key="13">
    <source>
        <dbReference type="EMBL" id="ELP87367.1"/>
    </source>
</evidence>
<keyword evidence="4 7" id="KW-0833">Ubl conjugation pathway</keyword>
<dbReference type="GO" id="GO:0004843">
    <property type="term" value="F:cysteine-type deubiquitinase activity"/>
    <property type="evidence" value="ECO:0007669"/>
    <property type="project" value="UniProtKB-UniRule"/>
</dbReference>
<evidence type="ECO:0000256" key="5">
    <source>
        <dbReference type="ARBA" id="ARBA00022801"/>
    </source>
</evidence>
<dbReference type="GeneID" id="14886303"/>
<dbReference type="GO" id="GO:0006511">
    <property type="term" value="P:ubiquitin-dependent protein catabolic process"/>
    <property type="evidence" value="ECO:0007669"/>
    <property type="project" value="UniProtKB-UniRule"/>
</dbReference>
<accession>A0A0A1U0G2</accession>
<dbReference type="PANTHER" id="PTHR10589:SF16">
    <property type="entry name" value="UBIQUITIN CARBOXYL-TERMINAL HYDROLASE ISOZYME L5"/>
    <property type="match status" value="1"/>
</dbReference>
<evidence type="ECO:0000256" key="4">
    <source>
        <dbReference type="ARBA" id="ARBA00022786"/>
    </source>
</evidence>
<dbReference type="VEuPathDB" id="AmoebaDB:EIN_096240"/>
<keyword evidence="3 7" id="KW-0645">Protease</keyword>
<dbReference type="PRINTS" id="PR00707">
    <property type="entry name" value="UBCTHYDRLASE"/>
</dbReference>
<dbReference type="RefSeq" id="XP_004254138.1">
    <property type="nucleotide sequence ID" value="XM_004254090.1"/>
</dbReference>
<dbReference type="InterPro" id="IPR041507">
    <property type="entry name" value="UCH_C"/>
</dbReference>
<evidence type="ECO:0000256" key="10">
    <source>
        <dbReference type="PROSITE-ProRule" id="PRU01393"/>
    </source>
</evidence>
<dbReference type="InterPro" id="IPR036959">
    <property type="entry name" value="Peptidase_C12_UCH_sf"/>
</dbReference>
<feature type="active site" description="Nucleophile" evidence="8 10">
    <location>
        <position position="91"/>
    </location>
</feature>
<feature type="active site" description="Proton donor" evidence="8 10">
    <location>
        <position position="168"/>
    </location>
</feature>
<feature type="site" description="Transition state stabilizer" evidence="10">
    <location>
        <position position="85"/>
    </location>
</feature>
<dbReference type="InterPro" id="IPR017390">
    <property type="entry name" value="Ubiquitinyl_hydrolase_UCH37"/>
</dbReference>
<evidence type="ECO:0000256" key="8">
    <source>
        <dbReference type="PIRSR" id="PIRSR038120-1"/>
    </source>
</evidence>
<dbReference type="PANTHER" id="PTHR10589">
    <property type="entry name" value="UBIQUITIN CARBOXYL-TERMINAL HYDROLASE"/>
    <property type="match status" value="1"/>
</dbReference>
<dbReference type="AlphaFoldDB" id="A0A0A1U0G2"/>
<evidence type="ECO:0000256" key="2">
    <source>
        <dbReference type="ARBA" id="ARBA00009326"/>
    </source>
</evidence>
<evidence type="ECO:0000256" key="7">
    <source>
        <dbReference type="PIRNR" id="PIRNR038120"/>
    </source>
</evidence>
<dbReference type="Gene3D" id="3.40.532.10">
    <property type="entry name" value="Peptidase C12, ubiquitin carboxyl-terminal hydrolase"/>
    <property type="match status" value="1"/>
</dbReference>
<dbReference type="EMBL" id="KB206860">
    <property type="protein sequence ID" value="ELP87367.1"/>
    <property type="molecule type" value="Genomic_DNA"/>
</dbReference>
<evidence type="ECO:0000256" key="9">
    <source>
        <dbReference type="PIRSR" id="PIRSR038120-2"/>
    </source>
</evidence>
<protein>
    <recommendedName>
        <fullName evidence="7 11">Ubiquitin carboxyl-terminal hydrolase</fullName>
        <ecNumber evidence="7 11">3.4.19.12</ecNumber>
    </recommendedName>
</protein>
<dbReference type="InterPro" id="IPR038765">
    <property type="entry name" value="Papain-like_cys_pep_sf"/>
</dbReference>
<keyword evidence="5 7" id="KW-0378">Hydrolase</keyword>
<organism evidence="13 14">
    <name type="scientific">Entamoeba invadens IP1</name>
    <dbReference type="NCBI Taxonomy" id="370355"/>
    <lineage>
        <taxon>Eukaryota</taxon>
        <taxon>Amoebozoa</taxon>
        <taxon>Evosea</taxon>
        <taxon>Archamoebae</taxon>
        <taxon>Mastigamoebida</taxon>
        <taxon>Entamoebidae</taxon>
        <taxon>Entamoeba</taxon>
    </lineage>
</organism>
<dbReference type="GO" id="GO:0016579">
    <property type="term" value="P:protein deubiquitination"/>
    <property type="evidence" value="ECO:0007669"/>
    <property type="project" value="InterPro"/>
</dbReference>
<dbReference type="Gene3D" id="1.20.58.860">
    <property type="match status" value="1"/>
</dbReference>
<dbReference type="Pfam" id="PF18031">
    <property type="entry name" value="UCH_C"/>
    <property type="match status" value="1"/>
</dbReference>
<reference evidence="13 14" key="1">
    <citation type="submission" date="2012-10" db="EMBL/GenBank/DDBJ databases">
        <authorList>
            <person name="Zafar N."/>
            <person name="Inman J."/>
            <person name="Hall N."/>
            <person name="Lorenzi H."/>
            <person name="Caler E."/>
        </authorList>
    </citation>
    <scope>NUCLEOTIDE SEQUENCE [LARGE SCALE GENOMIC DNA]</scope>
    <source>
        <strain evidence="13 14">IP1</strain>
    </source>
</reference>
<keyword evidence="6 7" id="KW-0788">Thiol protease</keyword>
<gene>
    <name evidence="13" type="ORF">EIN_096240</name>
</gene>
<dbReference type="FunFam" id="3.40.532.10:FF:000010">
    <property type="entry name" value="Ubiquitin carboxyl-terminal hydrolase"/>
    <property type="match status" value="1"/>
</dbReference>
<evidence type="ECO:0000259" key="12">
    <source>
        <dbReference type="PROSITE" id="PS52048"/>
    </source>
</evidence>
<dbReference type="PROSITE" id="PS52048">
    <property type="entry name" value="UCH_DOMAIN"/>
    <property type="match status" value="1"/>
</dbReference>
<dbReference type="OrthoDB" id="1924260at2759"/>
<comment type="similarity">
    <text evidence="2 7 10 11">Belongs to the peptidase C12 family.</text>
</comment>
<evidence type="ECO:0000313" key="14">
    <source>
        <dbReference type="Proteomes" id="UP000014680"/>
    </source>
</evidence>
<keyword evidence="14" id="KW-1185">Reference proteome</keyword>
<feature type="site" description="Important for enzyme activity" evidence="9 10">
    <location>
        <position position="183"/>
    </location>
</feature>
<sequence length="308" mass="35031">MSTFNWNTIESDPGIFTEMVEKLGCPNIQFKELYSLDDIETLDRIKPIEGIVLLFEYDKRALTYFQSEFCGIDTKEYPDLFFAKQVVNNACATQAILSVLLNLKTIDVGSTLQQFKESAMKLSPYDRGVAIGKSDIIRKTHNEFAQPSQALQERISNKFSGVTGKAHHFIGIIPYNGILLMLDGLSEDPIVIGGAEDDWVTTGVKPFFEGLCKALSGSLDFTILAVVHNQVNKYKELYERAVEEKSDMATTYKSMFEEEIQKRKKEREENTRRKHDYMPLALHVLLLMGKYGKLEQQVTRAEEEAQKS</sequence>
<dbReference type="Pfam" id="PF01088">
    <property type="entry name" value="Peptidase_C12"/>
    <property type="match status" value="1"/>
</dbReference>
<evidence type="ECO:0000256" key="11">
    <source>
        <dbReference type="RuleBase" id="RU361215"/>
    </source>
</evidence>
<evidence type="ECO:0000256" key="3">
    <source>
        <dbReference type="ARBA" id="ARBA00022670"/>
    </source>
</evidence>
<dbReference type="InterPro" id="IPR001578">
    <property type="entry name" value="Peptidase_C12_UCH"/>
</dbReference>
<dbReference type="Proteomes" id="UP000014680">
    <property type="component" value="Unassembled WGS sequence"/>
</dbReference>
<dbReference type="KEGG" id="eiv:EIN_096240"/>
<evidence type="ECO:0000256" key="6">
    <source>
        <dbReference type="ARBA" id="ARBA00022807"/>
    </source>
</evidence>
<dbReference type="SUPFAM" id="SSF54001">
    <property type="entry name" value="Cysteine proteinases"/>
    <property type="match status" value="1"/>
</dbReference>
<proteinExistence type="inferred from homology"/>
<dbReference type="GO" id="GO:0005737">
    <property type="term" value="C:cytoplasm"/>
    <property type="evidence" value="ECO:0007669"/>
    <property type="project" value="TreeGrafter"/>
</dbReference>
<feature type="domain" description="UCH catalytic" evidence="12">
    <location>
        <begin position="5"/>
        <end position="228"/>
    </location>
</feature>
<dbReference type="OMA" id="YIQYEIQ"/>